<evidence type="ECO:0000313" key="1">
    <source>
        <dbReference type="EMBL" id="MBP2184682.1"/>
    </source>
</evidence>
<accession>A0ABS4PZ31</accession>
<dbReference type="InterPro" id="IPR029062">
    <property type="entry name" value="Class_I_gatase-like"/>
</dbReference>
<dbReference type="GO" id="GO:0008233">
    <property type="term" value="F:peptidase activity"/>
    <property type="evidence" value="ECO:0007669"/>
    <property type="project" value="UniProtKB-KW"/>
</dbReference>
<proteinExistence type="predicted"/>
<dbReference type="SUPFAM" id="SSF52317">
    <property type="entry name" value="Class I glutamine amidotransferase-like"/>
    <property type="match status" value="1"/>
</dbReference>
<comment type="caution">
    <text evidence="1">The sequence shown here is derived from an EMBL/GenBank/DDBJ whole genome shotgun (WGS) entry which is preliminary data.</text>
</comment>
<protein>
    <submittedName>
        <fullName evidence="1">Intracellular protease/amidase</fullName>
    </submittedName>
</protein>
<dbReference type="GO" id="GO:0006508">
    <property type="term" value="P:proteolysis"/>
    <property type="evidence" value="ECO:0007669"/>
    <property type="project" value="UniProtKB-KW"/>
</dbReference>
<gene>
    <name evidence="1" type="ORF">JOM49_006208</name>
</gene>
<dbReference type="Gene3D" id="3.40.50.880">
    <property type="match status" value="1"/>
</dbReference>
<keyword evidence="2" id="KW-1185">Reference proteome</keyword>
<dbReference type="Proteomes" id="UP000741013">
    <property type="component" value="Unassembled WGS sequence"/>
</dbReference>
<reference evidence="1 2" key="1">
    <citation type="submission" date="2021-03" db="EMBL/GenBank/DDBJ databases">
        <title>Sequencing the genomes of 1000 actinobacteria strains.</title>
        <authorList>
            <person name="Klenk H.-P."/>
        </authorList>
    </citation>
    <scope>NUCLEOTIDE SEQUENCE [LARGE SCALE GENOMIC DNA]</scope>
    <source>
        <strain evidence="1 2">DSM 45510</strain>
    </source>
</reference>
<keyword evidence="1" id="KW-0378">Hydrolase</keyword>
<name>A0ABS4PZ31_9PSEU</name>
<dbReference type="EMBL" id="JAGGMS010000001">
    <property type="protein sequence ID" value="MBP2184682.1"/>
    <property type="molecule type" value="Genomic_DNA"/>
</dbReference>
<evidence type="ECO:0000313" key="2">
    <source>
        <dbReference type="Proteomes" id="UP000741013"/>
    </source>
</evidence>
<organism evidence="1 2">
    <name type="scientific">Amycolatopsis magusensis</name>
    <dbReference type="NCBI Taxonomy" id="882444"/>
    <lineage>
        <taxon>Bacteria</taxon>
        <taxon>Bacillati</taxon>
        <taxon>Actinomycetota</taxon>
        <taxon>Actinomycetes</taxon>
        <taxon>Pseudonocardiales</taxon>
        <taxon>Pseudonocardiaceae</taxon>
        <taxon>Amycolatopsis</taxon>
    </lineage>
</organism>
<keyword evidence="1" id="KW-0645">Protease</keyword>
<sequence length="34" mass="4017">MFERPRVLQWIRGIHRRTKWTTSVCTGSMILGKA</sequence>